<protein>
    <submittedName>
        <fullName evidence="1">DUF6461 domain-containing protein</fullName>
    </submittedName>
</protein>
<accession>A0ABW3R047</accession>
<dbReference type="Proteomes" id="UP001597168">
    <property type="component" value="Unassembled WGS sequence"/>
</dbReference>
<organism evidence="1 2">
    <name type="scientific">Saccharothrix hoggarensis</name>
    <dbReference type="NCBI Taxonomy" id="913853"/>
    <lineage>
        <taxon>Bacteria</taxon>
        <taxon>Bacillati</taxon>
        <taxon>Actinomycetota</taxon>
        <taxon>Actinomycetes</taxon>
        <taxon>Pseudonocardiales</taxon>
        <taxon>Pseudonocardiaceae</taxon>
        <taxon>Saccharothrix</taxon>
    </lineage>
</organism>
<gene>
    <name evidence="1" type="ORF">ACFQ3T_25210</name>
</gene>
<evidence type="ECO:0000313" key="1">
    <source>
        <dbReference type="EMBL" id="MFD1150447.1"/>
    </source>
</evidence>
<reference evidence="2" key="1">
    <citation type="journal article" date="2019" name="Int. J. Syst. Evol. Microbiol.">
        <title>The Global Catalogue of Microorganisms (GCM) 10K type strain sequencing project: providing services to taxonomists for standard genome sequencing and annotation.</title>
        <authorList>
            <consortium name="The Broad Institute Genomics Platform"/>
            <consortium name="The Broad Institute Genome Sequencing Center for Infectious Disease"/>
            <person name="Wu L."/>
            <person name="Ma J."/>
        </authorList>
    </citation>
    <scope>NUCLEOTIDE SEQUENCE [LARGE SCALE GENOMIC DNA]</scope>
    <source>
        <strain evidence="2">CCUG 60214</strain>
    </source>
</reference>
<dbReference type="EMBL" id="JBHTLK010000160">
    <property type="protein sequence ID" value="MFD1150447.1"/>
    <property type="molecule type" value="Genomic_DNA"/>
</dbReference>
<proteinExistence type="predicted"/>
<comment type="caution">
    <text evidence="1">The sequence shown here is derived from an EMBL/GenBank/DDBJ whole genome shotgun (WGS) entry which is preliminary data.</text>
</comment>
<dbReference type="Pfam" id="PF20062">
    <property type="entry name" value="DUF6461"/>
    <property type="match status" value="1"/>
</dbReference>
<keyword evidence="2" id="KW-1185">Reference proteome</keyword>
<dbReference type="RefSeq" id="WP_380726544.1">
    <property type="nucleotide sequence ID" value="NZ_JBHTLK010000160.1"/>
</dbReference>
<sequence>MDETDDLSWADAWPGDGPELGEIYCLTFIKGVDEAEALRRMGGLPGTVATRAREDVADLHNYDDGYPEVALALPLGTWTVVFEPNGFQGSHLVEVLSRGTEAVSVLRHDYASPSFEYAVDGVLITGFDPTFPTYRHGADPDRLLSRMRDVGFPEDEEDEAVDDPIARCLEVVGDLTGVLPAFDDLAGPLTSAHIETWFVEAHPVQTTRPGHDGPVDALAEVRRLSGLHGLTDTPGLADALAAAERGQAVAVTPDSPLGGHVRAWLTESRRASWAPNDPSARHRQPEAERLRGNGLGWLAKALGAALQPHRAL</sequence>
<name>A0ABW3R047_9PSEU</name>
<evidence type="ECO:0000313" key="2">
    <source>
        <dbReference type="Proteomes" id="UP001597168"/>
    </source>
</evidence>
<dbReference type="InterPro" id="IPR045592">
    <property type="entry name" value="DUF6461"/>
</dbReference>